<gene>
    <name evidence="2" type="ORF">ABI_21750</name>
</gene>
<dbReference type="EMBL" id="GL883077">
    <property type="protein sequence ID" value="EGF93733.1"/>
    <property type="molecule type" value="Genomic_DNA"/>
</dbReference>
<reference evidence="3" key="1">
    <citation type="submission" date="2011-03" db="EMBL/GenBank/DDBJ databases">
        <title>Draft genome sequence of Brevundimonas diminuta.</title>
        <authorList>
            <person name="Brown P.J.B."/>
            <person name="Buechlein A."/>
            <person name="Hemmerich C."/>
            <person name="Brun Y.V."/>
        </authorList>
    </citation>
    <scope>NUCLEOTIDE SEQUENCE [LARGE SCALE GENOMIC DNA]</scope>
    <source>
        <strain evidence="3">C19</strain>
    </source>
</reference>
<sequence>MPRKKRPPDIHALAQGYTADALKALADIMANGGSDASRVAAAKELLERGHGKAGQVVEAAKGKVVPPVIHYVIAGEEPPLGEGEYDTSVVDEESESDEPDFIVKDCE</sequence>
<feature type="region of interest" description="Disordered" evidence="1">
    <location>
        <begin position="77"/>
        <end position="107"/>
    </location>
</feature>
<dbReference type="Proteomes" id="UP000006512">
    <property type="component" value="Unassembled WGS sequence"/>
</dbReference>
<accession>F4QGY0</accession>
<name>F4QGY0_9CAUL</name>
<dbReference type="OrthoDB" id="7173901at2"/>
<evidence type="ECO:0000313" key="3">
    <source>
        <dbReference type="Proteomes" id="UP000006512"/>
    </source>
</evidence>
<evidence type="ECO:0000313" key="2">
    <source>
        <dbReference type="EMBL" id="EGF93733.1"/>
    </source>
</evidence>
<protein>
    <submittedName>
        <fullName evidence="2">Uncharacterized protein</fullName>
    </submittedName>
</protein>
<organism evidence="2 3">
    <name type="scientific">Asticcacaulis biprosthecium C19</name>
    <dbReference type="NCBI Taxonomy" id="715226"/>
    <lineage>
        <taxon>Bacteria</taxon>
        <taxon>Pseudomonadati</taxon>
        <taxon>Pseudomonadota</taxon>
        <taxon>Alphaproteobacteria</taxon>
        <taxon>Caulobacterales</taxon>
        <taxon>Caulobacteraceae</taxon>
        <taxon>Asticcacaulis</taxon>
    </lineage>
</organism>
<dbReference type="HOGENOM" id="CLU_2204617_0_0_5"/>
<dbReference type="AlphaFoldDB" id="F4QGY0"/>
<keyword evidence="3" id="KW-1185">Reference proteome</keyword>
<dbReference type="STRING" id="715226.ABI_21750"/>
<evidence type="ECO:0000256" key="1">
    <source>
        <dbReference type="SAM" id="MobiDB-lite"/>
    </source>
</evidence>
<proteinExistence type="predicted"/>
<feature type="compositionally biased region" description="Acidic residues" evidence="1">
    <location>
        <begin position="83"/>
        <end position="100"/>
    </location>
</feature>
<dbReference type="RefSeq" id="WP_006272939.1">
    <property type="nucleotide sequence ID" value="NZ_GL883077.1"/>
</dbReference>